<protein>
    <submittedName>
        <fullName evidence="2">Uncharacterized protein</fullName>
    </submittedName>
</protein>
<feature type="compositionally biased region" description="Polar residues" evidence="1">
    <location>
        <begin position="13"/>
        <end position="25"/>
    </location>
</feature>
<name>A0ABR8D9M7_9NOST</name>
<evidence type="ECO:0000313" key="3">
    <source>
        <dbReference type="Proteomes" id="UP000661112"/>
    </source>
</evidence>
<organism evidence="2 3">
    <name type="scientific">Anabaena azotica FACHB-119</name>
    <dbReference type="NCBI Taxonomy" id="947527"/>
    <lineage>
        <taxon>Bacteria</taxon>
        <taxon>Bacillati</taxon>
        <taxon>Cyanobacteriota</taxon>
        <taxon>Cyanophyceae</taxon>
        <taxon>Nostocales</taxon>
        <taxon>Nostocaceae</taxon>
        <taxon>Anabaena</taxon>
        <taxon>Anabaena azotica</taxon>
    </lineage>
</organism>
<feature type="region of interest" description="Disordered" evidence="1">
    <location>
        <begin position="1"/>
        <end position="28"/>
    </location>
</feature>
<feature type="compositionally biased region" description="Basic and acidic residues" evidence="1">
    <location>
        <begin position="1"/>
        <end position="12"/>
    </location>
</feature>
<sequence length="87" mass="10486">MFELNKNEKNLTSDRFVTEQSGQQNSRHRGIGKKIHIFWLSSIENFHHSRQNRYRFIVGGNEYALAPLNYFTEASQTRNTQPFYFWR</sequence>
<dbReference type="Proteomes" id="UP000661112">
    <property type="component" value="Unassembled WGS sequence"/>
</dbReference>
<accession>A0ABR8D9M7</accession>
<keyword evidence="3" id="KW-1185">Reference proteome</keyword>
<dbReference type="EMBL" id="JACJSG010000033">
    <property type="protein sequence ID" value="MBD2503276.1"/>
    <property type="molecule type" value="Genomic_DNA"/>
</dbReference>
<evidence type="ECO:0000256" key="1">
    <source>
        <dbReference type="SAM" id="MobiDB-lite"/>
    </source>
</evidence>
<dbReference type="RefSeq" id="WP_190476141.1">
    <property type="nucleotide sequence ID" value="NZ_JACJSG010000033.1"/>
</dbReference>
<comment type="caution">
    <text evidence="2">The sequence shown here is derived from an EMBL/GenBank/DDBJ whole genome shotgun (WGS) entry which is preliminary data.</text>
</comment>
<proteinExistence type="predicted"/>
<reference evidence="2 3" key="1">
    <citation type="journal article" date="2020" name="ISME J.">
        <title>Comparative genomics reveals insights into cyanobacterial evolution and habitat adaptation.</title>
        <authorList>
            <person name="Chen M.Y."/>
            <person name="Teng W.K."/>
            <person name="Zhao L."/>
            <person name="Hu C.X."/>
            <person name="Zhou Y.K."/>
            <person name="Han B.P."/>
            <person name="Song L.R."/>
            <person name="Shu W.S."/>
        </authorList>
    </citation>
    <scope>NUCLEOTIDE SEQUENCE [LARGE SCALE GENOMIC DNA]</scope>
    <source>
        <strain evidence="2 3">FACHB-119</strain>
    </source>
</reference>
<gene>
    <name evidence="2" type="ORF">H6G83_22165</name>
</gene>
<evidence type="ECO:0000313" key="2">
    <source>
        <dbReference type="EMBL" id="MBD2503276.1"/>
    </source>
</evidence>